<dbReference type="AlphaFoldDB" id="A0A1H1F7H1"/>
<dbReference type="PROSITE" id="PS50893">
    <property type="entry name" value="ABC_TRANSPORTER_2"/>
    <property type="match status" value="1"/>
</dbReference>
<keyword evidence="12" id="KW-1185">Reference proteome</keyword>
<dbReference type="InterPro" id="IPR003439">
    <property type="entry name" value="ABC_transporter-like_ATP-bd"/>
</dbReference>
<proteinExistence type="inferred from homology"/>
<evidence type="ECO:0000256" key="7">
    <source>
        <dbReference type="ARBA" id="ARBA00023136"/>
    </source>
</evidence>
<evidence type="ECO:0000256" key="5">
    <source>
        <dbReference type="ARBA" id="ARBA00022840"/>
    </source>
</evidence>
<dbReference type="PANTHER" id="PTHR42711">
    <property type="entry name" value="ABC TRANSPORTER ATP-BINDING PROTEIN"/>
    <property type="match status" value="1"/>
</dbReference>
<sequence length="323" mass="34872">MIIEARGLKKSFTSRAGRGRRGPKIVEAVKGIDLTIREGEIFACLGPNGAGKTTTVRMLATLTVPTEGTATVAGYDIVKEPAKVRRHIGYVGQGGGLDENAPGRAGLMLAARVAGMSRKQAAARTDELLESFNLTEIADRPVRTLSGGQKRRFAIAIGLVNRPPLLFLDEPTTGLDPQNRAHLWDEVRSLRAEGTSVLLTTHYLEEADALCDRLAIIDHGRVVAEGTPDGLKREIGGDVVTLRLEDGDADAARGLLAAQPYTREVHAEDAVLRAYLDDGDHNLPPLLRALEDKGITIRSISLDRPTLDDVFLRHTGRSLRDAA</sequence>
<evidence type="ECO:0000256" key="6">
    <source>
        <dbReference type="ARBA" id="ARBA00022967"/>
    </source>
</evidence>
<evidence type="ECO:0000313" key="11">
    <source>
        <dbReference type="EMBL" id="SDQ96817.1"/>
    </source>
</evidence>
<gene>
    <name evidence="11" type="ORF">SAMN04489764_2829</name>
</gene>
<evidence type="ECO:0000256" key="8">
    <source>
        <dbReference type="ARBA" id="ARBA00023251"/>
    </source>
</evidence>
<dbReference type="Pfam" id="PF13732">
    <property type="entry name" value="DrrA1-3_C"/>
    <property type="match status" value="1"/>
</dbReference>
<dbReference type="Pfam" id="PF00005">
    <property type="entry name" value="ABC_tran"/>
    <property type="match status" value="1"/>
</dbReference>
<name>A0A1H1F7H1_9ACTN</name>
<dbReference type="SUPFAM" id="SSF52540">
    <property type="entry name" value="P-loop containing nucleoside triphosphate hydrolases"/>
    <property type="match status" value="1"/>
</dbReference>
<keyword evidence="3" id="KW-1003">Cell membrane</keyword>
<dbReference type="InterPro" id="IPR017871">
    <property type="entry name" value="ABC_transporter-like_CS"/>
</dbReference>
<keyword evidence="5 11" id="KW-0067">ATP-binding</keyword>
<dbReference type="Proteomes" id="UP000217103">
    <property type="component" value="Unassembled WGS sequence"/>
</dbReference>
<comment type="subcellular location">
    <subcellularLocation>
        <location evidence="1">Cell membrane</location>
        <topology evidence="1">Peripheral membrane protein</topology>
        <orientation evidence="1">Cytoplasmic side</orientation>
    </subcellularLocation>
</comment>
<dbReference type="Gene3D" id="3.40.50.300">
    <property type="entry name" value="P-loop containing nucleotide triphosphate hydrolases"/>
    <property type="match status" value="1"/>
</dbReference>
<feature type="domain" description="ABC transporter" evidence="10">
    <location>
        <begin position="3"/>
        <end position="244"/>
    </location>
</feature>
<dbReference type="GO" id="GO:0046677">
    <property type="term" value="P:response to antibiotic"/>
    <property type="evidence" value="ECO:0007669"/>
    <property type="project" value="UniProtKB-KW"/>
</dbReference>
<protein>
    <submittedName>
        <fullName evidence="11">ABC-2 type transport system ATP-binding protein</fullName>
    </submittedName>
</protein>
<keyword evidence="2" id="KW-0813">Transport</keyword>
<keyword evidence="7" id="KW-0472">Membrane</keyword>
<evidence type="ECO:0000256" key="3">
    <source>
        <dbReference type="ARBA" id="ARBA00022475"/>
    </source>
</evidence>
<keyword evidence="6" id="KW-1278">Translocase</keyword>
<dbReference type="EMBL" id="FNKK01000002">
    <property type="protein sequence ID" value="SDQ96817.1"/>
    <property type="molecule type" value="Genomic_DNA"/>
</dbReference>
<evidence type="ECO:0000256" key="1">
    <source>
        <dbReference type="ARBA" id="ARBA00004413"/>
    </source>
</evidence>
<evidence type="ECO:0000259" key="10">
    <source>
        <dbReference type="PROSITE" id="PS50893"/>
    </source>
</evidence>
<dbReference type="GO" id="GO:0043215">
    <property type="term" value="P:daunorubicin transport"/>
    <property type="evidence" value="ECO:0007669"/>
    <property type="project" value="InterPro"/>
</dbReference>
<dbReference type="GO" id="GO:0005524">
    <property type="term" value="F:ATP binding"/>
    <property type="evidence" value="ECO:0007669"/>
    <property type="project" value="UniProtKB-KW"/>
</dbReference>
<dbReference type="PANTHER" id="PTHR42711:SF19">
    <property type="entry name" value="DOXORUBICIN RESISTANCE ATP-BINDING PROTEIN DRRA"/>
    <property type="match status" value="1"/>
</dbReference>
<evidence type="ECO:0000256" key="4">
    <source>
        <dbReference type="ARBA" id="ARBA00022741"/>
    </source>
</evidence>
<dbReference type="InterPro" id="IPR027417">
    <property type="entry name" value="P-loop_NTPase"/>
</dbReference>
<evidence type="ECO:0000256" key="9">
    <source>
        <dbReference type="ARBA" id="ARBA00049985"/>
    </source>
</evidence>
<accession>A0A1H1F7H1</accession>
<organism evidence="11 12">
    <name type="scientific">Thermostaphylospora chromogena</name>
    <dbReference type="NCBI Taxonomy" id="35622"/>
    <lineage>
        <taxon>Bacteria</taxon>
        <taxon>Bacillati</taxon>
        <taxon>Actinomycetota</taxon>
        <taxon>Actinomycetes</taxon>
        <taxon>Streptosporangiales</taxon>
        <taxon>Thermomonosporaceae</taxon>
        <taxon>Thermostaphylospora</taxon>
    </lineage>
</organism>
<dbReference type="GO" id="GO:0016887">
    <property type="term" value="F:ATP hydrolysis activity"/>
    <property type="evidence" value="ECO:0007669"/>
    <property type="project" value="InterPro"/>
</dbReference>
<keyword evidence="8" id="KW-0046">Antibiotic resistance</keyword>
<dbReference type="InterPro" id="IPR005894">
    <property type="entry name" value="DrrA"/>
</dbReference>
<dbReference type="NCBIfam" id="TIGR01188">
    <property type="entry name" value="drrA"/>
    <property type="match status" value="1"/>
</dbReference>
<dbReference type="GO" id="GO:0005886">
    <property type="term" value="C:plasma membrane"/>
    <property type="evidence" value="ECO:0007669"/>
    <property type="project" value="UniProtKB-SubCell"/>
</dbReference>
<evidence type="ECO:0000256" key="2">
    <source>
        <dbReference type="ARBA" id="ARBA00022448"/>
    </source>
</evidence>
<comment type="similarity">
    <text evidence="9">Belongs to the ABC transporter superfamily. Drug exporter-1 (DrugE1) (TC 3.A.1.105) family.</text>
</comment>
<dbReference type="InterPro" id="IPR003593">
    <property type="entry name" value="AAA+_ATPase"/>
</dbReference>
<dbReference type="InterPro" id="IPR025302">
    <property type="entry name" value="DrrA1/2-like_C"/>
</dbReference>
<reference evidence="11 12" key="1">
    <citation type="submission" date="2016-10" db="EMBL/GenBank/DDBJ databases">
        <authorList>
            <person name="de Groot N.N."/>
        </authorList>
    </citation>
    <scope>NUCLEOTIDE SEQUENCE [LARGE SCALE GENOMIC DNA]</scope>
    <source>
        <strain evidence="11 12">DSM 43794</strain>
    </source>
</reference>
<dbReference type="GO" id="GO:1900753">
    <property type="term" value="P:doxorubicin transport"/>
    <property type="evidence" value="ECO:0007669"/>
    <property type="project" value="InterPro"/>
</dbReference>
<keyword evidence="4" id="KW-0547">Nucleotide-binding</keyword>
<dbReference type="PROSITE" id="PS00211">
    <property type="entry name" value="ABC_TRANSPORTER_1"/>
    <property type="match status" value="1"/>
</dbReference>
<dbReference type="SMART" id="SM00382">
    <property type="entry name" value="AAA"/>
    <property type="match status" value="1"/>
</dbReference>
<dbReference type="STRING" id="35622.SAMN04489764_2829"/>
<dbReference type="InterPro" id="IPR050763">
    <property type="entry name" value="ABC_transporter_ATP-binding"/>
</dbReference>
<evidence type="ECO:0000313" key="12">
    <source>
        <dbReference type="Proteomes" id="UP000217103"/>
    </source>
</evidence>